<evidence type="ECO:0000313" key="5">
    <source>
        <dbReference type="EMBL" id="GIJ43343.1"/>
    </source>
</evidence>
<sequence length="596" mass="62204">MVDAARLGIDFGTSNTVAMLASADGTVRPLLFDGSPLLPSAVFAEADGRLQVGRDAWHSMRIAPGRFEPYPKQRVDDGAVLLGETAVPVVDLIAAVLRRVAAEAARVTGDALAEIVLTCPSGWGSARRQVLRDAAAAVFPRVRLVAEPVAAARYFVVSAAGRVPVGGVAAVYDFGAGTFDASVVRRTADGFEVLAERGLTGTGGLDIDAALVEQVGETYAALDPARWARLTTPSGAEEQRLRRAFWDDIRTAKEMLSRTTATMVHLPLFDVDVPIAREQLDAAALPIVRRTLDTTREALDAAGVRATDLAGVFLVGGASRLTLVATQVHREFGIPATVTDQPELAVAEGSLHVSAESAPAGHGGEVEAGPVDGSGWPAAVPVAVPGDPGRRARIRWRVAAAVAAVLALLLAVAGVRALTGPDPGGAPPDPRAQSPAPASSSGGTQSPSPSPTPSLTPAQCLIGTWQQTANRSTWVVGGRTVQLQSAGTINRFRPDGTAVVEYLGAGVTRAGTEGGNRYEITSVGTITFAYEASDTTIYLRDPKAIGTLTTRVNGRVVESGEMVGSVEPEQFTCSGDTLRFWNSRWTIDAVRLSTST</sequence>
<dbReference type="GO" id="GO:0140662">
    <property type="term" value="F:ATP-dependent protein folding chaperone"/>
    <property type="evidence" value="ECO:0007669"/>
    <property type="project" value="InterPro"/>
</dbReference>
<proteinExistence type="predicted"/>
<dbReference type="EMBL" id="BOPF01000002">
    <property type="protein sequence ID" value="GIJ43343.1"/>
    <property type="molecule type" value="Genomic_DNA"/>
</dbReference>
<dbReference type="AlphaFoldDB" id="A0A8J3YG13"/>
<dbReference type="PRINTS" id="PR00301">
    <property type="entry name" value="HEATSHOCK70"/>
</dbReference>
<evidence type="ECO:0000256" key="3">
    <source>
        <dbReference type="ARBA" id="ARBA00023186"/>
    </source>
</evidence>
<dbReference type="Pfam" id="PF00012">
    <property type="entry name" value="HSP70"/>
    <property type="match status" value="1"/>
</dbReference>
<evidence type="ECO:0000256" key="2">
    <source>
        <dbReference type="ARBA" id="ARBA00022840"/>
    </source>
</evidence>
<keyword evidence="6" id="KW-1185">Reference proteome</keyword>
<protein>
    <recommendedName>
        <fullName evidence="7">Hsp70 protein</fullName>
    </recommendedName>
</protein>
<evidence type="ECO:0000313" key="6">
    <source>
        <dbReference type="Proteomes" id="UP000619260"/>
    </source>
</evidence>
<keyword evidence="1" id="KW-0547">Nucleotide-binding</keyword>
<dbReference type="Gene3D" id="3.90.640.10">
    <property type="entry name" value="Actin, Chain A, domain 4"/>
    <property type="match status" value="1"/>
</dbReference>
<dbReference type="InterPro" id="IPR013126">
    <property type="entry name" value="Hsp_70_fam"/>
</dbReference>
<comment type="caution">
    <text evidence="5">The sequence shown here is derived from an EMBL/GenBank/DDBJ whole genome shotgun (WGS) entry which is preliminary data.</text>
</comment>
<organism evidence="5 6">
    <name type="scientific">Virgisporangium aliadipatigenens</name>
    <dbReference type="NCBI Taxonomy" id="741659"/>
    <lineage>
        <taxon>Bacteria</taxon>
        <taxon>Bacillati</taxon>
        <taxon>Actinomycetota</taxon>
        <taxon>Actinomycetes</taxon>
        <taxon>Micromonosporales</taxon>
        <taxon>Micromonosporaceae</taxon>
        <taxon>Virgisporangium</taxon>
    </lineage>
</organism>
<keyword evidence="2" id="KW-0067">ATP-binding</keyword>
<evidence type="ECO:0000256" key="4">
    <source>
        <dbReference type="SAM" id="MobiDB-lite"/>
    </source>
</evidence>
<dbReference type="GO" id="GO:0005524">
    <property type="term" value="F:ATP binding"/>
    <property type="evidence" value="ECO:0007669"/>
    <property type="project" value="UniProtKB-KW"/>
</dbReference>
<dbReference type="SUPFAM" id="SSF53067">
    <property type="entry name" value="Actin-like ATPase domain"/>
    <property type="match status" value="2"/>
</dbReference>
<dbReference type="InterPro" id="IPR043129">
    <property type="entry name" value="ATPase_NBD"/>
</dbReference>
<dbReference type="RefSeq" id="WP_203896934.1">
    <property type="nucleotide sequence ID" value="NZ_BOPF01000002.1"/>
</dbReference>
<evidence type="ECO:0000256" key="1">
    <source>
        <dbReference type="ARBA" id="ARBA00022741"/>
    </source>
</evidence>
<feature type="region of interest" description="Disordered" evidence="4">
    <location>
        <begin position="421"/>
        <end position="458"/>
    </location>
</feature>
<keyword evidence="3" id="KW-0143">Chaperone</keyword>
<dbReference type="PANTHER" id="PTHR42749:SF1">
    <property type="entry name" value="CELL SHAPE-DETERMINING PROTEIN MREB"/>
    <property type="match status" value="1"/>
</dbReference>
<evidence type="ECO:0008006" key="7">
    <source>
        <dbReference type="Google" id="ProtNLM"/>
    </source>
</evidence>
<dbReference type="Proteomes" id="UP000619260">
    <property type="component" value="Unassembled WGS sequence"/>
</dbReference>
<accession>A0A8J3YG13</accession>
<gene>
    <name evidence="5" type="ORF">Val02_02290</name>
</gene>
<reference evidence="5" key="1">
    <citation type="submission" date="2021-01" db="EMBL/GenBank/DDBJ databases">
        <title>Whole genome shotgun sequence of Virgisporangium aliadipatigenens NBRC 105644.</title>
        <authorList>
            <person name="Komaki H."/>
            <person name="Tamura T."/>
        </authorList>
    </citation>
    <scope>NUCLEOTIDE SEQUENCE</scope>
    <source>
        <strain evidence="5">NBRC 105644</strain>
    </source>
</reference>
<dbReference type="PANTHER" id="PTHR42749">
    <property type="entry name" value="CELL SHAPE-DETERMINING PROTEIN MREB"/>
    <property type="match status" value="1"/>
</dbReference>
<dbReference type="Gene3D" id="3.30.420.40">
    <property type="match status" value="2"/>
</dbReference>
<name>A0A8J3YG13_9ACTN</name>
<feature type="compositionally biased region" description="Low complexity" evidence="4">
    <location>
        <begin position="431"/>
        <end position="447"/>
    </location>
</feature>